<dbReference type="SMART" id="SM00737">
    <property type="entry name" value="ML"/>
    <property type="match status" value="1"/>
</dbReference>
<feature type="transmembrane region" description="Helical" evidence="3">
    <location>
        <begin position="286"/>
        <end position="305"/>
    </location>
</feature>
<dbReference type="InterPro" id="IPR028996">
    <property type="entry name" value="GM2-AP"/>
</dbReference>
<accession>A0A8J2RHS0</accession>
<dbReference type="Gene3D" id="2.70.220.10">
    <property type="entry name" value="Ganglioside GM2 activator"/>
    <property type="match status" value="1"/>
</dbReference>
<dbReference type="InterPro" id="IPR036846">
    <property type="entry name" value="GM2-AP_sf"/>
</dbReference>
<comment type="caution">
    <text evidence="6">The sequence shown here is derived from an EMBL/GenBank/DDBJ whole genome shotgun (WGS) entry which is preliminary data.</text>
</comment>
<dbReference type="PANTHER" id="PTHR17357:SF0">
    <property type="entry name" value="GANGLIOSIDE GM2 ACTIVATOR"/>
    <property type="match status" value="1"/>
</dbReference>
<feature type="chain" id="PRO_5035312922" description="MD-2-related lipid-recognition domain-containing protein" evidence="4">
    <location>
        <begin position="23"/>
        <end position="371"/>
    </location>
</feature>
<organism evidence="6 7">
    <name type="scientific">Daphnia galeata</name>
    <dbReference type="NCBI Taxonomy" id="27404"/>
    <lineage>
        <taxon>Eukaryota</taxon>
        <taxon>Metazoa</taxon>
        <taxon>Ecdysozoa</taxon>
        <taxon>Arthropoda</taxon>
        <taxon>Crustacea</taxon>
        <taxon>Branchiopoda</taxon>
        <taxon>Diplostraca</taxon>
        <taxon>Cladocera</taxon>
        <taxon>Anomopoda</taxon>
        <taxon>Daphniidae</taxon>
        <taxon>Daphnia</taxon>
    </lineage>
</organism>
<dbReference type="InterPro" id="IPR003172">
    <property type="entry name" value="ML_dom"/>
</dbReference>
<dbReference type="EMBL" id="CAKKLH010000025">
    <property type="protein sequence ID" value="CAH0099826.1"/>
    <property type="molecule type" value="Genomic_DNA"/>
</dbReference>
<keyword evidence="1 4" id="KW-0732">Signal</keyword>
<dbReference type="InterPro" id="IPR009436">
    <property type="entry name" value="AGTRAP"/>
</dbReference>
<evidence type="ECO:0000256" key="3">
    <source>
        <dbReference type="SAM" id="Phobius"/>
    </source>
</evidence>
<feature type="region of interest" description="Disordered" evidence="2">
    <location>
        <begin position="352"/>
        <end position="371"/>
    </location>
</feature>
<dbReference type="GO" id="GO:0009898">
    <property type="term" value="C:cytoplasmic side of plasma membrane"/>
    <property type="evidence" value="ECO:0007669"/>
    <property type="project" value="TreeGrafter"/>
</dbReference>
<dbReference type="OrthoDB" id="6409159at2759"/>
<keyword evidence="7" id="KW-1185">Reference proteome</keyword>
<keyword evidence="3" id="KW-0812">Transmembrane</keyword>
<keyword evidence="3" id="KW-0472">Membrane</keyword>
<dbReference type="SUPFAM" id="SSF63707">
    <property type="entry name" value="Ganglioside M2 (gm2) activator"/>
    <property type="match status" value="1"/>
</dbReference>
<evidence type="ECO:0000313" key="6">
    <source>
        <dbReference type="EMBL" id="CAH0099826.1"/>
    </source>
</evidence>
<feature type="transmembrane region" description="Helical" evidence="3">
    <location>
        <begin position="256"/>
        <end position="274"/>
    </location>
</feature>
<protein>
    <recommendedName>
        <fullName evidence="5">MD-2-related lipid-recognition domain-containing protein</fullName>
    </recommendedName>
</protein>
<dbReference type="Pfam" id="PF06396">
    <property type="entry name" value="AGTRAP"/>
    <property type="match status" value="1"/>
</dbReference>
<evidence type="ECO:0000259" key="5">
    <source>
        <dbReference type="SMART" id="SM00737"/>
    </source>
</evidence>
<evidence type="ECO:0000256" key="1">
    <source>
        <dbReference type="ARBA" id="ARBA00022729"/>
    </source>
</evidence>
<dbReference type="GO" id="GO:0038166">
    <property type="term" value="P:angiotensin-activated signaling pathway"/>
    <property type="evidence" value="ECO:0007669"/>
    <property type="project" value="InterPro"/>
</dbReference>
<dbReference type="PANTHER" id="PTHR17357">
    <property type="entry name" value="GM2 GANGLIOSIDE ACTIVATOR PROTEIN"/>
    <property type="match status" value="1"/>
</dbReference>
<dbReference type="GO" id="GO:0005319">
    <property type="term" value="F:lipid transporter activity"/>
    <property type="evidence" value="ECO:0007669"/>
    <property type="project" value="TreeGrafter"/>
</dbReference>
<gene>
    <name evidence="6" type="ORF">DGAL_LOCUS1984</name>
</gene>
<keyword evidence="3" id="KW-1133">Transmembrane helix</keyword>
<evidence type="ECO:0000313" key="7">
    <source>
        <dbReference type="Proteomes" id="UP000789390"/>
    </source>
</evidence>
<dbReference type="SMART" id="SM00805">
    <property type="entry name" value="AGTRAP"/>
    <property type="match status" value="1"/>
</dbReference>
<dbReference type="AlphaFoldDB" id="A0A8J2RHS0"/>
<feature type="transmembrane region" description="Helical" evidence="3">
    <location>
        <begin position="228"/>
        <end position="244"/>
    </location>
</feature>
<dbReference type="Proteomes" id="UP000789390">
    <property type="component" value="Unassembled WGS sequence"/>
</dbReference>
<feature type="signal peptide" evidence="4">
    <location>
        <begin position="1"/>
        <end position="22"/>
    </location>
</feature>
<name>A0A8J2RHS0_9CRUS</name>
<reference evidence="6" key="1">
    <citation type="submission" date="2021-11" db="EMBL/GenBank/DDBJ databases">
        <authorList>
            <person name="Schell T."/>
        </authorList>
    </citation>
    <scope>NUCLEOTIDE SEQUENCE</scope>
    <source>
        <strain evidence="6">M5</strain>
    </source>
</reference>
<feature type="compositionally biased region" description="Polar residues" evidence="2">
    <location>
        <begin position="359"/>
        <end position="371"/>
    </location>
</feature>
<evidence type="ECO:0000256" key="4">
    <source>
        <dbReference type="SAM" id="SignalP"/>
    </source>
</evidence>
<feature type="domain" description="MD-2-related lipid-recognition" evidence="5">
    <location>
        <begin position="64"/>
        <end position="213"/>
    </location>
</feature>
<evidence type="ECO:0000256" key="2">
    <source>
        <dbReference type="SAM" id="MobiDB-lite"/>
    </source>
</evidence>
<dbReference type="GO" id="GO:0006689">
    <property type="term" value="P:ganglioside catabolic process"/>
    <property type="evidence" value="ECO:0007669"/>
    <property type="project" value="InterPro"/>
</dbReference>
<dbReference type="GO" id="GO:0008047">
    <property type="term" value="F:enzyme activator activity"/>
    <property type="evidence" value="ECO:0007669"/>
    <property type="project" value="InterPro"/>
</dbReference>
<proteinExistence type="predicted"/>
<sequence>MMDLRCAFYVLAFIVATSNGLGRFSSMSQSLMQVIRRLDEKMTNVEVLELKKQGLTLRLKQFDWVTCSGPDALAHINELELSDPLSIPGNVTITVDSVLSADVTSPLKVAVRVQKKVGFFWIDVPCIDNVGSCDYEDLCADIPFPPGEPCPEPFLSLNLPCSCPVSKGDYIIKNKLVHIPDEHIPQFLARGQYSVEVQASMNNQEAIFFIHLVFTTWGLQSDWAPTSYFFYNLLFLIVLLWGLNQQESEQPIVVAFYFDIICFILDIVNVGVFFPSRSGSTSRRFSAGMAIVNMLLRPLTAFFLYKVLGERNALYGGSGYQDGTGHLADIFINPNNPQRRYQDIGHTAAPSQELRAPAASSSVEINTSQKV</sequence>